<dbReference type="InterPro" id="IPR037066">
    <property type="entry name" value="Plug_dom_sf"/>
</dbReference>
<dbReference type="RefSeq" id="WP_012372972.1">
    <property type="nucleotide sequence ID" value="NC_010571.1"/>
</dbReference>
<dbReference type="Proteomes" id="UP000007013">
    <property type="component" value="Chromosome"/>
</dbReference>
<keyword evidence="3" id="KW-1134">Transmembrane beta strand</keyword>
<dbReference type="Pfam" id="PF13620">
    <property type="entry name" value="CarboxypepD_reg"/>
    <property type="match status" value="1"/>
</dbReference>
<dbReference type="SUPFAM" id="SSF56935">
    <property type="entry name" value="Porins"/>
    <property type="match status" value="1"/>
</dbReference>
<dbReference type="KEGG" id="ote:Oter_0143"/>
<organism evidence="9 10">
    <name type="scientific">Opitutus terrae (strain DSM 11246 / JCM 15787 / PB90-1)</name>
    <dbReference type="NCBI Taxonomy" id="452637"/>
    <lineage>
        <taxon>Bacteria</taxon>
        <taxon>Pseudomonadati</taxon>
        <taxon>Verrucomicrobiota</taxon>
        <taxon>Opitutia</taxon>
        <taxon>Opitutales</taxon>
        <taxon>Opitutaceae</taxon>
        <taxon>Opitutus</taxon>
    </lineage>
</organism>
<keyword evidence="7" id="KW-0732">Signal</keyword>
<dbReference type="GO" id="GO:0015344">
    <property type="term" value="F:siderophore uptake transmembrane transporter activity"/>
    <property type="evidence" value="ECO:0007669"/>
    <property type="project" value="TreeGrafter"/>
</dbReference>
<keyword evidence="4" id="KW-0812">Transmembrane</keyword>
<dbReference type="OrthoDB" id="9764669at2"/>
<dbReference type="InterPro" id="IPR036942">
    <property type="entry name" value="Beta-barrel_TonB_sf"/>
</dbReference>
<dbReference type="EMBL" id="CP001032">
    <property type="protein sequence ID" value="ACB73434.1"/>
    <property type="molecule type" value="Genomic_DNA"/>
</dbReference>
<proteinExistence type="predicted"/>
<evidence type="ECO:0000256" key="6">
    <source>
        <dbReference type="ARBA" id="ARBA00023237"/>
    </source>
</evidence>
<dbReference type="GO" id="GO:0009279">
    <property type="term" value="C:cell outer membrane"/>
    <property type="evidence" value="ECO:0007669"/>
    <property type="project" value="UniProtKB-SubCell"/>
</dbReference>
<feature type="chain" id="PRO_5002774795" evidence="7">
    <location>
        <begin position="26"/>
        <end position="1068"/>
    </location>
</feature>
<dbReference type="Gene3D" id="2.170.130.10">
    <property type="entry name" value="TonB-dependent receptor, plug domain"/>
    <property type="match status" value="1"/>
</dbReference>
<dbReference type="PANTHER" id="PTHR30069">
    <property type="entry name" value="TONB-DEPENDENT OUTER MEMBRANE RECEPTOR"/>
    <property type="match status" value="1"/>
</dbReference>
<dbReference type="Gene3D" id="2.40.170.20">
    <property type="entry name" value="TonB-dependent receptor, beta-barrel domain"/>
    <property type="match status" value="1"/>
</dbReference>
<evidence type="ECO:0000313" key="9">
    <source>
        <dbReference type="EMBL" id="ACB73434.1"/>
    </source>
</evidence>
<evidence type="ECO:0000256" key="4">
    <source>
        <dbReference type="ARBA" id="ARBA00022692"/>
    </source>
</evidence>
<dbReference type="InterPro" id="IPR008969">
    <property type="entry name" value="CarboxyPept-like_regulatory"/>
</dbReference>
<dbReference type="HOGENOM" id="CLU_006298_1_0_0"/>
<keyword evidence="10" id="KW-1185">Reference proteome</keyword>
<evidence type="ECO:0000256" key="7">
    <source>
        <dbReference type="SAM" id="SignalP"/>
    </source>
</evidence>
<dbReference type="AlphaFoldDB" id="B1ZN65"/>
<dbReference type="GO" id="GO:0044718">
    <property type="term" value="P:siderophore transmembrane transport"/>
    <property type="evidence" value="ECO:0007669"/>
    <property type="project" value="TreeGrafter"/>
</dbReference>
<accession>B1ZN65</accession>
<evidence type="ECO:0000256" key="3">
    <source>
        <dbReference type="ARBA" id="ARBA00022452"/>
    </source>
</evidence>
<feature type="domain" description="TonB-dependent transporter Oar-like beta-barrel" evidence="8">
    <location>
        <begin position="362"/>
        <end position="997"/>
    </location>
</feature>
<feature type="domain" description="TonB-dependent transporter Oar-like beta-barrel" evidence="8">
    <location>
        <begin position="249"/>
        <end position="339"/>
    </location>
</feature>
<dbReference type="eggNOG" id="COG4771">
    <property type="taxonomic scope" value="Bacteria"/>
</dbReference>
<dbReference type="SUPFAM" id="SSF49464">
    <property type="entry name" value="Carboxypeptidase regulatory domain-like"/>
    <property type="match status" value="1"/>
</dbReference>
<name>B1ZN65_OPITP</name>
<evidence type="ECO:0000313" key="10">
    <source>
        <dbReference type="Proteomes" id="UP000007013"/>
    </source>
</evidence>
<keyword evidence="2" id="KW-0813">Transport</keyword>
<gene>
    <name evidence="9" type="ordered locus">Oter_0143</name>
</gene>
<keyword evidence="5" id="KW-0472">Membrane</keyword>
<reference evidence="9 10" key="1">
    <citation type="journal article" date="2011" name="J. Bacteriol.">
        <title>Genome sequence of the verrucomicrobium Opitutus terrae PB90-1, an abundant inhabitant of rice paddy soil ecosystems.</title>
        <authorList>
            <person name="van Passel M.W."/>
            <person name="Kant R."/>
            <person name="Palva A."/>
            <person name="Copeland A."/>
            <person name="Lucas S."/>
            <person name="Lapidus A."/>
            <person name="Glavina del Rio T."/>
            <person name="Pitluck S."/>
            <person name="Goltsman E."/>
            <person name="Clum A."/>
            <person name="Sun H."/>
            <person name="Schmutz J."/>
            <person name="Larimer F.W."/>
            <person name="Land M.L."/>
            <person name="Hauser L."/>
            <person name="Kyrpides N."/>
            <person name="Mikhailova N."/>
            <person name="Richardson P.P."/>
            <person name="Janssen P.H."/>
            <person name="de Vos W.M."/>
            <person name="Smidt H."/>
        </authorList>
    </citation>
    <scope>NUCLEOTIDE SEQUENCE [LARGE SCALE GENOMIC DNA]</scope>
    <source>
        <strain evidence="10">DSM 11246 / JCM 15787 / PB90-1</strain>
    </source>
</reference>
<evidence type="ECO:0000256" key="5">
    <source>
        <dbReference type="ARBA" id="ARBA00023136"/>
    </source>
</evidence>
<dbReference type="InterPro" id="IPR039426">
    <property type="entry name" value="TonB-dep_rcpt-like"/>
</dbReference>
<dbReference type="STRING" id="452637.Oter_0143"/>
<feature type="signal peptide" evidence="7">
    <location>
        <begin position="1"/>
        <end position="25"/>
    </location>
</feature>
<sequence>MQKLLKLVAFAGALIGLLSHPAAFAQVITTSSLSGTVVNESGNAVPGASVVIVHQPTGVITNATTRADGNFAIRGLRPGGPYSVTVTAEAFAANETTDIYLDIDRGANLAIRLKPEEAIKLEKYTVTASAIEQLFDPTQTGSGTYATSRELDDLPSGDRSINSLARLDPRITYNRDPYDRAISVNGMSNRYNLIQVDGVNASDPFGLNANNTAAERNVVPMDSLEALAISTSPYNARNAGFVGARINAITKSGTNEFHGALTYSFRGNSVPLPIANNDLQLVGDELDGRTYNLARFEEQTWGATLGGPIIKNRLFFYLAYEKVDEDRVAPTPTTRLDSGTVAQIVAKAQELGFEPGSAEPPAANKLTDENLLAKIDWQINANHRATFRYNTVESSRPSFPLFGSGASQNNFSFDSDWYKQKTENTSYIGQLISRWSDRLNTEFSASRSEYHSEPVSNTRQPYVEIRNIPVAGSSNTAYVAFGTEYSRHFNVLDVESDTTELFATYELSDAHTLQAGLQYDNNKVFNAYVQYSLGYYRYNSLNDFLTNAAAGGASGQYQYNFIDPDVEAAARFDEGNAGLFINDNWRVTDTLSVDVGARIDVPLLPEDVPLNQSFQSTFGVRNNYTYDGDSIVQPRVGFNWQPRFDSKRTIIRGGVGLFYGRMPRVWLSNSYSNTGFNYVSYQSNTLPPISANPDNQPTSGTSPAQQVAFLDPGFKLPSRWKANLAIERELGFWNLKASAEIEATKVKNDVFYSNINLQPTGTGPDGRELYWASYAATSRNTQLKSTAFTNKIIRLGNTDEGATRAITFSLERPQTRDGWYWKASYVNTDAEEVLFGTSSVAASNWNNRSVFNANAPEKHTSELEVKHRILFNISKEFEFVHGYPTTVSTIYEGRSGYPFSFTYSGDANGDAVSGNDLLYVPTRGDTSAVRFATPADQENFYKIVDRFGLTEGRAVAADAQRYPWVNTFDFSIKQQVKLPGWKHRLVLGLDILNLGNLLNDKWGLIRGSNQFFVKRENVATVVYDGVAKQYVYSRVSTDLANNKFNPSLGRGEPAASRWSVLLTARYEF</sequence>
<evidence type="ECO:0000256" key="2">
    <source>
        <dbReference type="ARBA" id="ARBA00022448"/>
    </source>
</evidence>
<keyword evidence="6" id="KW-0998">Cell outer membrane</keyword>
<dbReference type="InterPro" id="IPR057601">
    <property type="entry name" value="Oar-like_b-barrel"/>
</dbReference>
<comment type="subcellular location">
    <subcellularLocation>
        <location evidence="1">Cell outer membrane</location>
        <topology evidence="1">Multi-pass membrane protein</topology>
    </subcellularLocation>
</comment>
<dbReference type="Pfam" id="PF25183">
    <property type="entry name" value="OMP_b-brl_4"/>
    <property type="match status" value="2"/>
</dbReference>
<protein>
    <submittedName>
        <fullName evidence="9">Oar protein</fullName>
    </submittedName>
</protein>
<dbReference type="Gene3D" id="2.60.40.1120">
    <property type="entry name" value="Carboxypeptidase-like, regulatory domain"/>
    <property type="match status" value="1"/>
</dbReference>
<dbReference type="PANTHER" id="PTHR30069:SF46">
    <property type="entry name" value="OAR PROTEIN"/>
    <property type="match status" value="1"/>
</dbReference>
<evidence type="ECO:0000256" key="1">
    <source>
        <dbReference type="ARBA" id="ARBA00004571"/>
    </source>
</evidence>
<evidence type="ECO:0000259" key="8">
    <source>
        <dbReference type="Pfam" id="PF25183"/>
    </source>
</evidence>